<keyword evidence="1" id="KW-1133">Transmembrane helix</keyword>
<dbReference type="OrthoDB" id="9921869at2"/>
<feature type="transmembrane region" description="Helical" evidence="1">
    <location>
        <begin position="40"/>
        <end position="64"/>
    </location>
</feature>
<dbReference type="AlphaFoldDB" id="A0A269TJD6"/>
<evidence type="ECO:0000313" key="3">
    <source>
        <dbReference type="Proteomes" id="UP000216943"/>
    </source>
</evidence>
<reference evidence="3" key="1">
    <citation type="submission" date="2017-08" db="EMBL/GenBank/DDBJ databases">
        <authorList>
            <person name="Alvarez-Ponce D."/>
            <person name="Weitzman C.L."/>
            <person name="Tillett R.L."/>
            <person name="Sandmeier F.C."/>
            <person name="Tracy C.R."/>
        </authorList>
    </citation>
    <scope>NUCLEOTIDE SEQUENCE [LARGE SCALE GENOMIC DNA]</scope>
    <source>
        <strain evidence="3">723</strain>
    </source>
</reference>
<organism evidence="2 3">
    <name type="scientific">Mycoplasmopsis agassizii</name>
    <dbReference type="NCBI Taxonomy" id="33922"/>
    <lineage>
        <taxon>Bacteria</taxon>
        <taxon>Bacillati</taxon>
        <taxon>Mycoplasmatota</taxon>
        <taxon>Mycoplasmoidales</taxon>
        <taxon>Metamycoplasmataceae</taxon>
        <taxon>Mycoplasmopsis</taxon>
    </lineage>
</organism>
<evidence type="ECO:0000313" key="2">
    <source>
        <dbReference type="EMBL" id="PAK21521.1"/>
    </source>
</evidence>
<dbReference type="Proteomes" id="UP000216943">
    <property type="component" value="Unassembled WGS sequence"/>
</dbReference>
<evidence type="ECO:0000256" key="1">
    <source>
        <dbReference type="SAM" id="Phobius"/>
    </source>
</evidence>
<dbReference type="EMBL" id="NQNY01000004">
    <property type="protein sequence ID" value="PAK21521.1"/>
    <property type="molecule type" value="Genomic_DNA"/>
</dbReference>
<feature type="transmembrane region" description="Helical" evidence="1">
    <location>
        <begin position="84"/>
        <end position="102"/>
    </location>
</feature>
<accession>A0A269TJD6</accession>
<name>A0A269TJD6_9BACT</name>
<gene>
    <name evidence="2" type="ORF">CJJ23_01885</name>
</gene>
<keyword evidence="1" id="KW-0812">Transmembrane</keyword>
<keyword evidence="1" id="KW-0472">Membrane</keyword>
<proteinExistence type="predicted"/>
<protein>
    <submittedName>
        <fullName evidence="2">Uncharacterized protein</fullName>
    </submittedName>
</protein>
<comment type="caution">
    <text evidence="2">The sequence shown here is derived from an EMBL/GenBank/DDBJ whole genome shotgun (WGS) entry which is preliminary data.</text>
</comment>
<sequence length="136" mass="15443">MVLASALATLFSILFFVFYFTVSISSILNATVIGGTVVDGRWVAMIILAIIFMVVYYVITFILYRDVNNRGYNFDVAKKNLRFALIWPIFGIISLSSLWRAIHLEENEAANPEQKQEVDYIASAKPESEYQSKTTE</sequence>
<dbReference type="RefSeq" id="WP_095334687.1">
    <property type="nucleotide sequence ID" value="NZ_NQNY01000004.1"/>
</dbReference>